<dbReference type="PANTHER" id="PTHR37467:SF1">
    <property type="entry name" value="EXPORTED CALCIUM-BINDING GLYCOPROTEIN"/>
    <property type="match status" value="1"/>
</dbReference>
<feature type="compositionally biased region" description="Basic and acidic residues" evidence="1">
    <location>
        <begin position="19"/>
        <end position="38"/>
    </location>
</feature>
<proteinExistence type="predicted"/>
<sequence length="114" mass="12620">MTSNPNKGDSDDDGINDFEEVRTHGTDPWHADTDRDGETDIHELTGYFLEIPTDPLDANSNSWVDTDGDQLVDALERHFGTDINNPDSDGDGWDDGSEYAFETDPLNPDSYPNG</sequence>
<evidence type="ECO:0000256" key="1">
    <source>
        <dbReference type="SAM" id="MobiDB-lite"/>
    </source>
</evidence>
<dbReference type="OrthoDB" id="6721831at2"/>
<accession>A0A5M8QK78</accession>
<dbReference type="Proteomes" id="UP000323221">
    <property type="component" value="Unassembled WGS sequence"/>
</dbReference>
<evidence type="ECO:0000313" key="2">
    <source>
        <dbReference type="EMBL" id="KAA6436449.1"/>
    </source>
</evidence>
<dbReference type="RefSeq" id="WP_146355216.1">
    <property type="nucleotide sequence ID" value="NZ_VOIR01000011.1"/>
</dbReference>
<feature type="region of interest" description="Disordered" evidence="1">
    <location>
        <begin position="1"/>
        <end position="38"/>
    </location>
</feature>
<dbReference type="AlphaFoldDB" id="A0A5M8QK78"/>
<organism evidence="2 3">
    <name type="scientific">Agrococcus sediminis</name>
    <dbReference type="NCBI Taxonomy" id="2599924"/>
    <lineage>
        <taxon>Bacteria</taxon>
        <taxon>Bacillati</taxon>
        <taxon>Actinomycetota</taxon>
        <taxon>Actinomycetes</taxon>
        <taxon>Micrococcales</taxon>
        <taxon>Microbacteriaceae</taxon>
        <taxon>Agrococcus</taxon>
    </lineage>
</organism>
<gene>
    <name evidence="2" type="ORF">FQ330_03330</name>
</gene>
<dbReference type="EMBL" id="VOIR01000011">
    <property type="protein sequence ID" value="KAA6436449.1"/>
    <property type="molecule type" value="Genomic_DNA"/>
</dbReference>
<comment type="caution">
    <text evidence="2">The sequence shown here is derived from an EMBL/GenBank/DDBJ whole genome shotgun (WGS) entry which is preliminary data.</text>
</comment>
<feature type="region of interest" description="Disordered" evidence="1">
    <location>
        <begin position="78"/>
        <end position="114"/>
    </location>
</feature>
<feature type="compositionally biased region" description="Acidic residues" evidence="1">
    <location>
        <begin position="88"/>
        <end position="97"/>
    </location>
</feature>
<protein>
    <submittedName>
        <fullName evidence="2">Uncharacterized protein</fullName>
    </submittedName>
</protein>
<dbReference type="InterPro" id="IPR053180">
    <property type="entry name" value="Ca-binding_acidic-repeat"/>
</dbReference>
<dbReference type="PANTHER" id="PTHR37467">
    <property type="entry name" value="EXPORTED CALCIUM-BINDING GLYCOPROTEIN-RELATED"/>
    <property type="match status" value="1"/>
</dbReference>
<reference evidence="2 3" key="1">
    <citation type="submission" date="2019-08" db="EMBL/GenBank/DDBJ databases">
        <title>Agrococcus lahaulensis sp. nov., isolated from a cold desert of the Indian Himalayas.</title>
        <authorList>
            <person name="Qu J.H."/>
        </authorList>
    </citation>
    <scope>NUCLEOTIDE SEQUENCE [LARGE SCALE GENOMIC DNA]</scope>
    <source>
        <strain evidence="2 3">NS18</strain>
    </source>
</reference>
<keyword evidence="3" id="KW-1185">Reference proteome</keyword>
<evidence type="ECO:0000313" key="3">
    <source>
        <dbReference type="Proteomes" id="UP000323221"/>
    </source>
</evidence>
<name>A0A5M8QK78_9MICO</name>